<feature type="region of interest" description="Disordered" evidence="1">
    <location>
        <begin position="66"/>
        <end position="106"/>
    </location>
</feature>
<keyword evidence="3" id="KW-1185">Reference proteome</keyword>
<reference evidence="2" key="2">
    <citation type="submission" date="2018-04" db="EMBL/GenBank/DDBJ databases">
        <title>OnivRS2 (Oryza nivara Reference Sequence Version 2).</title>
        <authorList>
            <person name="Zhang J."/>
            <person name="Kudrna D."/>
            <person name="Lee S."/>
            <person name="Talag J."/>
            <person name="Rajasekar S."/>
            <person name="Welchert J."/>
            <person name="Hsing Y.-I."/>
            <person name="Wing R.A."/>
        </authorList>
    </citation>
    <scope>NUCLEOTIDE SEQUENCE [LARGE SCALE GENOMIC DNA]</scope>
    <source>
        <strain evidence="2">SL10</strain>
    </source>
</reference>
<organism evidence="2">
    <name type="scientific">Oryza nivara</name>
    <name type="common">Indian wild rice</name>
    <name type="synonym">Oryza sativa f. spontanea</name>
    <dbReference type="NCBI Taxonomy" id="4536"/>
    <lineage>
        <taxon>Eukaryota</taxon>
        <taxon>Viridiplantae</taxon>
        <taxon>Streptophyta</taxon>
        <taxon>Embryophyta</taxon>
        <taxon>Tracheophyta</taxon>
        <taxon>Spermatophyta</taxon>
        <taxon>Magnoliopsida</taxon>
        <taxon>Liliopsida</taxon>
        <taxon>Poales</taxon>
        <taxon>Poaceae</taxon>
        <taxon>BOP clade</taxon>
        <taxon>Oryzoideae</taxon>
        <taxon>Oryzeae</taxon>
        <taxon>Oryzinae</taxon>
        <taxon>Oryza</taxon>
    </lineage>
</organism>
<proteinExistence type="predicted"/>
<reference evidence="2" key="1">
    <citation type="submission" date="2015-04" db="UniProtKB">
        <authorList>
            <consortium name="EnsemblPlants"/>
        </authorList>
    </citation>
    <scope>IDENTIFICATION</scope>
    <source>
        <strain evidence="2">SL10</strain>
    </source>
</reference>
<dbReference type="Gramene" id="ONIVA11G10130.1">
    <property type="protein sequence ID" value="ONIVA11G10130.1"/>
    <property type="gene ID" value="ONIVA11G10130"/>
</dbReference>
<dbReference type="AlphaFoldDB" id="A0A0E0J0X8"/>
<name>A0A0E0J0X8_ORYNI</name>
<dbReference type="HOGENOM" id="CLU_162965_0_0_1"/>
<sequence>MAVAWARRQPGTVVTWARRRPSTAASSEVAAARLPLLLVVVLVMCSAPSRQGKAADVVRSDKARQGKALSCARRPPPGCHEHRQGSGAGGGGGRRDCVSGGRAQRR</sequence>
<dbReference type="EnsemblPlants" id="ONIVA11G10130.1">
    <property type="protein sequence ID" value="ONIVA11G10130.1"/>
    <property type="gene ID" value="ONIVA11G10130"/>
</dbReference>
<evidence type="ECO:0000256" key="1">
    <source>
        <dbReference type="SAM" id="MobiDB-lite"/>
    </source>
</evidence>
<accession>A0A0E0J0X8</accession>
<evidence type="ECO:0000313" key="2">
    <source>
        <dbReference type="EnsemblPlants" id="ONIVA11G10130.1"/>
    </source>
</evidence>
<protein>
    <submittedName>
        <fullName evidence="2">Uncharacterized protein</fullName>
    </submittedName>
</protein>
<dbReference type="Proteomes" id="UP000006591">
    <property type="component" value="Chromosome 11"/>
</dbReference>
<evidence type="ECO:0000313" key="3">
    <source>
        <dbReference type="Proteomes" id="UP000006591"/>
    </source>
</evidence>